<dbReference type="GO" id="GO:0008757">
    <property type="term" value="F:S-adenosylmethionine-dependent methyltransferase activity"/>
    <property type="evidence" value="ECO:0007669"/>
    <property type="project" value="UniProtKB-ARBA"/>
</dbReference>
<dbReference type="CDD" id="cd20071">
    <property type="entry name" value="SET_SMYD"/>
    <property type="match status" value="1"/>
</dbReference>
<dbReference type="InterPro" id="IPR053010">
    <property type="entry name" value="SET_SmydA-8"/>
</dbReference>
<proteinExistence type="predicted"/>
<dbReference type="GO" id="GO:0008276">
    <property type="term" value="F:protein methyltransferase activity"/>
    <property type="evidence" value="ECO:0007669"/>
    <property type="project" value="UniProtKB-ARBA"/>
</dbReference>
<evidence type="ECO:0000313" key="3">
    <source>
        <dbReference type="Proteomes" id="UP001627154"/>
    </source>
</evidence>
<evidence type="ECO:0000313" key="2">
    <source>
        <dbReference type="EMBL" id="KAL3385261.1"/>
    </source>
</evidence>
<dbReference type="Pfam" id="PF00856">
    <property type="entry name" value="SET"/>
    <property type="match status" value="1"/>
</dbReference>
<accession>A0ABD2VXR6</accession>
<reference evidence="2 3" key="1">
    <citation type="journal article" date="2024" name="bioRxiv">
        <title>A reference genome for Trichogramma kaykai: A tiny desert-dwelling parasitoid wasp with competing sex-ratio distorters.</title>
        <authorList>
            <person name="Culotta J."/>
            <person name="Lindsey A.R."/>
        </authorList>
    </citation>
    <scope>NUCLEOTIDE SEQUENCE [LARGE SCALE GENOMIC DNA]</scope>
    <source>
        <strain evidence="2 3">KSX58</strain>
    </source>
</reference>
<sequence length="325" mass="36879">MLKKSVKNPLKPEDEEFMRLVCRVMDTNSFETAAIRADNATSLRALFPLGSLTNHQCVPNTRHLVDDRGHLLVYAVKPIARGQEITMSYADLLWDTTLRRQFLLATKYFSCLCSRCSDATETGSMLGALHCAHDSCPGKLLPNEPLDFNTNWACTSCQLVIKAKQIASIRAGISAAVEEFKYKSPRRMLRFIIRELSILVPPTNYVMMSMMFRIISIFGRSPGLEWSELTDEELDIKIQYCDRLIYCLDTLNCGDCTKKGLILYELHCANVEKMKRLSENETNQSDNVQNESILSKAFEILKNDAITPLDYREAYNIKTSVSCTI</sequence>
<dbReference type="InterPro" id="IPR046341">
    <property type="entry name" value="SET_dom_sf"/>
</dbReference>
<dbReference type="SUPFAM" id="SSF82199">
    <property type="entry name" value="SET domain"/>
    <property type="match status" value="1"/>
</dbReference>
<keyword evidence="3" id="KW-1185">Reference proteome</keyword>
<dbReference type="AlphaFoldDB" id="A0ABD2VXR6"/>
<organism evidence="2 3">
    <name type="scientific">Trichogramma kaykai</name>
    <dbReference type="NCBI Taxonomy" id="54128"/>
    <lineage>
        <taxon>Eukaryota</taxon>
        <taxon>Metazoa</taxon>
        <taxon>Ecdysozoa</taxon>
        <taxon>Arthropoda</taxon>
        <taxon>Hexapoda</taxon>
        <taxon>Insecta</taxon>
        <taxon>Pterygota</taxon>
        <taxon>Neoptera</taxon>
        <taxon>Endopterygota</taxon>
        <taxon>Hymenoptera</taxon>
        <taxon>Apocrita</taxon>
        <taxon>Proctotrupomorpha</taxon>
        <taxon>Chalcidoidea</taxon>
        <taxon>Trichogrammatidae</taxon>
        <taxon>Trichogramma</taxon>
    </lineage>
</organism>
<evidence type="ECO:0000259" key="1">
    <source>
        <dbReference type="PROSITE" id="PS50280"/>
    </source>
</evidence>
<dbReference type="PROSITE" id="PS50280">
    <property type="entry name" value="SET"/>
    <property type="match status" value="1"/>
</dbReference>
<dbReference type="PANTHER" id="PTHR46455">
    <property type="entry name" value="SET AND MYND DOMAIN CONTAINING, ARTHROPOD-SPECIFIC, MEMBER 4, ISOFORM A"/>
    <property type="match status" value="1"/>
</dbReference>
<feature type="domain" description="SET" evidence="1">
    <location>
        <begin position="1"/>
        <end position="90"/>
    </location>
</feature>
<comment type="caution">
    <text evidence="2">The sequence shown here is derived from an EMBL/GenBank/DDBJ whole genome shotgun (WGS) entry which is preliminary data.</text>
</comment>
<dbReference type="Gene3D" id="1.10.220.160">
    <property type="match status" value="1"/>
</dbReference>
<dbReference type="Proteomes" id="UP001627154">
    <property type="component" value="Unassembled WGS sequence"/>
</dbReference>
<name>A0ABD2VXR6_9HYME</name>
<gene>
    <name evidence="2" type="ORF">TKK_019042</name>
</gene>
<protein>
    <recommendedName>
        <fullName evidence="1">SET domain-containing protein</fullName>
    </recommendedName>
</protein>
<dbReference type="GO" id="GO:0008170">
    <property type="term" value="F:N-methyltransferase activity"/>
    <property type="evidence" value="ECO:0007669"/>
    <property type="project" value="UniProtKB-ARBA"/>
</dbReference>
<dbReference type="EMBL" id="JBJJXI010000158">
    <property type="protein sequence ID" value="KAL3385261.1"/>
    <property type="molecule type" value="Genomic_DNA"/>
</dbReference>
<dbReference type="Gene3D" id="2.170.270.10">
    <property type="entry name" value="SET domain"/>
    <property type="match status" value="1"/>
</dbReference>
<dbReference type="PANTHER" id="PTHR46455:SF3">
    <property type="entry name" value="SET AND MYND DOMAIN CONTAINING, ARTHROPOD-SPECIFIC, MEMBER 9, ISOFORM A-RELATED"/>
    <property type="match status" value="1"/>
</dbReference>
<dbReference type="InterPro" id="IPR001214">
    <property type="entry name" value="SET_dom"/>
</dbReference>